<evidence type="ECO:0000256" key="7">
    <source>
        <dbReference type="SAM" id="SignalP"/>
    </source>
</evidence>
<dbReference type="InterPro" id="IPR041517">
    <property type="entry name" value="DEGP_PDZ"/>
</dbReference>
<evidence type="ECO:0000256" key="2">
    <source>
        <dbReference type="ARBA" id="ARBA00022670"/>
    </source>
</evidence>
<dbReference type="PANTHER" id="PTHR45980:SF9">
    <property type="entry name" value="PROTEASE DO-LIKE 10, MITOCHONDRIAL-RELATED"/>
    <property type="match status" value="1"/>
</dbReference>
<dbReference type="InterPro" id="IPR036034">
    <property type="entry name" value="PDZ_sf"/>
</dbReference>
<keyword evidence="4" id="KW-0720">Serine protease</keyword>
<accession>A0ABD3Q9E5</accession>
<evidence type="ECO:0000256" key="4">
    <source>
        <dbReference type="ARBA" id="ARBA00022825"/>
    </source>
</evidence>
<feature type="region of interest" description="Disordered" evidence="6">
    <location>
        <begin position="61"/>
        <end position="81"/>
    </location>
</feature>
<comment type="similarity">
    <text evidence="1">Belongs to the peptidase S1C family.</text>
</comment>
<dbReference type="EMBL" id="JALLAZ020000385">
    <property type="protein sequence ID" value="KAL3796514.1"/>
    <property type="molecule type" value="Genomic_DNA"/>
</dbReference>
<keyword evidence="5" id="KW-0843">Virulence</keyword>
<dbReference type="Gene3D" id="2.30.42.10">
    <property type="match status" value="1"/>
</dbReference>
<dbReference type="GO" id="GO:0008236">
    <property type="term" value="F:serine-type peptidase activity"/>
    <property type="evidence" value="ECO:0007669"/>
    <property type="project" value="UniProtKB-KW"/>
</dbReference>
<dbReference type="InterPro" id="IPR009003">
    <property type="entry name" value="Peptidase_S1_PA"/>
</dbReference>
<evidence type="ECO:0000313" key="9">
    <source>
        <dbReference type="EMBL" id="KAL3796514.1"/>
    </source>
</evidence>
<name>A0ABD3Q9E5_9STRA</name>
<dbReference type="SUPFAM" id="SSF50494">
    <property type="entry name" value="Trypsin-like serine proteases"/>
    <property type="match status" value="1"/>
</dbReference>
<dbReference type="Gene3D" id="3.20.190.20">
    <property type="match status" value="1"/>
</dbReference>
<evidence type="ECO:0000256" key="1">
    <source>
        <dbReference type="ARBA" id="ARBA00010541"/>
    </source>
</evidence>
<dbReference type="SUPFAM" id="SSF50156">
    <property type="entry name" value="PDZ domain-like"/>
    <property type="match status" value="1"/>
</dbReference>
<keyword evidence="7" id="KW-0732">Signal</keyword>
<feature type="domain" description="Protease Do-like PDZ" evidence="8">
    <location>
        <begin position="437"/>
        <end position="580"/>
    </location>
</feature>
<gene>
    <name evidence="9" type="ORF">ACHAW5_004416</name>
</gene>
<comment type="caution">
    <text evidence="9">The sequence shown here is derived from an EMBL/GenBank/DDBJ whole genome shotgun (WGS) entry which is preliminary data.</text>
</comment>
<feature type="signal peptide" evidence="7">
    <location>
        <begin position="1"/>
        <end position="21"/>
    </location>
</feature>
<evidence type="ECO:0000313" key="10">
    <source>
        <dbReference type="Proteomes" id="UP001530315"/>
    </source>
</evidence>
<keyword evidence="10" id="KW-1185">Reference proteome</keyword>
<dbReference type="InterPro" id="IPR046449">
    <property type="entry name" value="DEGP_PDZ_sf"/>
</dbReference>
<dbReference type="InterPro" id="IPR001940">
    <property type="entry name" value="Peptidase_S1C"/>
</dbReference>
<evidence type="ECO:0000256" key="3">
    <source>
        <dbReference type="ARBA" id="ARBA00022801"/>
    </source>
</evidence>
<dbReference type="AlphaFoldDB" id="A0ABD3Q9E5"/>
<organism evidence="9 10">
    <name type="scientific">Stephanodiscus triporus</name>
    <dbReference type="NCBI Taxonomy" id="2934178"/>
    <lineage>
        <taxon>Eukaryota</taxon>
        <taxon>Sar</taxon>
        <taxon>Stramenopiles</taxon>
        <taxon>Ochrophyta</taxon>
        <taxon>Bacillariophyta</taxon>
        <taxon>Coscinodiscophyceae</taxon>
        <taxon>Thalassiosirophycidae</taxon>
        <taxon>Stephanodiscales</taxon>
        <taxon>Stephanodiscaceae</taxon>
        <taxon>Stephanodiscus</taxon>
    </lineage>
</organism>
<dbReference type="PANTHER" id="PTHR45980">
    <property type="match status" value="1"/>
</dbReference>
<dbReference type="Proteomes" id="UP001530315">
    <property type="component" value="Unassembled WGS sequence"/>
</dbReference>
<dbReference type="InterPro" id="IPR043504">
    <property type="entry name" value="Peptidase_S1_PA_chymotrypsin"/>
</dbReference>
<dbReference type="PRINTS" id="PR00834">
    <property type="entry name" value="PROTEASES2C"/>
</dbReference>
<dbReference type="Pfam" id="PF17815">
    <property type="entry name" value="PDZ_3"/>
    <property type="match status" value="1"/>
</dbReference>
<evidence type="ECO:0000256" key="6">
    <source>
        <dbReference type="SAM" id="MobiDB-lite"/>
    </source>
</evidence>
<keyword evidence="2" id="KW-0645">Protease</keyword>
<feature type="chain" id="PRO_5044760866" description="Protease Do-like PDZ domain-containing protein" evidence="7">
    <location>
        <begin position="22"/>
        <end position="586"/>
    </location>
</feature>
<dbReference type="GO" id="GO:0006508">
    <property type="term" value="P:proteolysis"/>
    <property type="evidence" value="ECO:0007669"/>
    <property type="project" value="UniProtKB-KW"/>
</dbReference>
<evidence type="ECO:0000259" key="8">
    <source>
        <dbReference type="Pfam" id="PF17815"/>
    </source>
</evidence>
<proteinExistence type="inferred from homology"/>
<protein>
    <recommendedName>
        <fullName evidence="8">Protease Do-like PDZ domain-containing protein</fullName>
    </recommendedName>
</protein>
<evidence type="ECO:0000256" key="5">
    <source>
        <dbReference type="ARBA" id="ARBA00023026"/>
    </source>
</evidence>
<sequence>MPTMGAIVALALSCAMPPVGALSFVPAARPASTAYRSGGAMFRRGRHHGATMGRGDLFWPAASPSSADGVRPDDPDGDNMDDDEKLLASTLDAVVKVYATHSDPDFLIPWQKKHQTSSTSSGFVLDVPGIGLRVMTNAHSVEYGSVVQVQRRGDDEKHAAIVEAVGNECDLALLRVDSLFPPRGRDGGGGDEIRDATYALPLGPLPPLQDEVEVLGYPAGGDSLCVTKGVVSRIEMQEYAQAGARLLAMQIDAAINPGNSGGPVVNEDLEVVGVAFQGLDEESVENVGYVVPSSVVLHFLEDVRRYKGYKGFCHLGIDVSFLENETFRKFLKLEGDVSSINGSGSDKKMKRSTGVLVRRVQPTSGATGILRSMDVILAIDGIPLGNDGKIPFRRGERVDLGGYVTSLFDGDIVDLTVWREGKEIEVSFPVSPMKSLVPSHFNNEPPPYVICSGFVFTALSVPYLEAKGAWSDYYTDNVSYLLSLVHEPLKHDGDEVVVLAQVLAHRANLGYENLYDIHLLKFNDVEVRSLGHLKELISDSTCQFMTFEFAPKDGGRLVVLDRETNDQVTKEICSEHSIGKPTVLRT</sequence>
<dbReference type="Gene3D" id="2.40.10.10">
    <property type="entry name" value="Trypsin-like serine proteases"/>
    <property type="match status" value="2"/>
</dbReference>
<dbReference type="Pfam" id="PF13365">
    <property type="entry name" value="Trypsin_2"/>
    <property type="match status" value="1"/>
</dbReference>
<keyword evidence="3" id="KW-0378">Hydrolase</keyword>
<reference evidence="9 10" key="1">
    <citation type="submission" date="2024-10" db="EMBL/GenBank/DDBJ databases">
        <title>Updated reference genomes for cyclostephanoid diatoms.</title>
        <authorList>
            <person name="Roberts W.R."/>
            <person name="Alverson A.J."/>
        </authorList>
    </citation>
    <scope>NUCLEOTIDE SEQUENCE [LARGE SCALE GENOMIC DNA]</scope>
    <source>
        <strain evidence="9 10">AJA276-08</strain>
    </source>
</reference>